<dbReference type="Gene3D" id="1.20.120.160">
    <property type="entry name" value="HPT domain"/>
    <property type="match status" value="1"/>
</dbReference>
<evidence type="ECO:0000313" key="21">
    <source>
        <dbReference type="Proteomes" id="UP000503117"/>
    </source>
</evidence>
<dbReference type="PROSITE" id="PS50109">
    <property type="entry name" value="HIS_KIN"/>
    <property type="match status" value="1"/>
</dbReference>
<organism evidence="20 21">
    <name type="scientific">Duganella dendranthematis</name>
    <dbReference type="NCBI Taxonomy" id="2728021"/>
    <lineage>
        <taxon>Bacteria</taxon>
        <taxon>Pseudomonadati</taxon>
        <taxon>Pseudomonadota</taxon>
        <taxon>Betaproteobacteria</taxon>
        <taxon>Burkholderiales</taxon>
        <taxon>Oxalobacteraceae</taxon>
        <taxon>Telluria group</taxon>
        <taxon>Duganella</taxon>
    </lineage>
</organism>
<keyword evidence="21" id="KW-1185">Reference proteome</keyword>
<dbReference type="Gene3D" id="3.30.565.10">
    <property type="entry name" value="Histidine kinase-like ATPase, C-terminal domain"/>
    <property type="match status" value="1"/>
</dbReference>
<dbReference type="Pfam" id="PF00512">
    <property type="entry name" value="HisKA"/>
    <property type="match status" value="1"/>
</dbReference>
<evidence type="ECO:0000256" key="8">
    <source>
        <dbReference type="ARBA" id="ARBA00022840"/>
    </source>
</evidence>
<dbReference type="SMART" id="SM00086">
    <property type="entry name" value="PAC"/>
    <property type="match status" value="1"/>
</dbReference>
<evidence type="ECO:0000256" key="1">
    <source>
        <dbReference type="ARBA" id="ARBA00000085"/>
    </source>
</evidence>
<dbReference type="CDD" id="cd00088">
    <property type="entry name" value="HPT"/>
    <property type="match status" value="1"/>
</dbReference>
<dbReference type="Gene3D" id="1.10.287.130">
    <property type="match status" value="1"/>
</dbReference>
<dbReference type="Proteomes" id="UP000503117">
    <property type="component" value="Chromosome"/>
</dbReference>
<dbReference type="CDD" id="cd12915">
    <property type="entry name" value="PDC2_DGC_like"/>
    <property type="match status" value="1"/>
</dbReference>
<dbReference type="RefSeq" id="WP_169113560.1">
    <property type="nucleotide sequence ID" value="NZ_CP051684.1"/>
</dbReference>
<feature type="domain" description="PAS" evidence="17">
    <location>
        <begin position="343"/>
        <end position="414"/>
    </location>
</feature>
<feature type="domain" description="Response regulatory" evidence="16">
    <location>
        <begin position="877"/>
        <end position="995"/>
    </location>
</feature>
<dbReference type="Pfam" id="PF02518">
    <property type="entry name" value="HATPase_c"/>
    <property type="match status" value="1"/>
</dbReference>
<dbReference type="Gene3D" id="3.40.50.2300">
    <property type="match status" value="2"/>
</dbReference>
<dbReference type="SUPFAM" id="SSF55874">
    <property type="entry name" value="ATPase domain of HSP90 chaperone/DNA topoisomerase II/histidine kinase"/>
    <property type="match status" value="1"/>
</dbReference>
<dbReference type="CDD" id="cd00082">
    <property type="entry name" value="HisKA"/>
    <property type="match status" value="1"/>
</dbReference>
<dbReference type="PROSITE" id="PS50110">
    <property type="entry name" value="RESPONSE_REGULATORY"/>
    <property type="match status" value="2"/>
</dbReference>
<dbReference type="InterPro" id="IPR011006">
    <property type="entry name" value="CheY-like_superfamily"/>
</dbReference>
<evidence type="ECO:0000313" key="20">
    <source>
        <dbReference type="EMBL" id="QJD92411.1"/>
    </source>
</evidence>
<dbReference type="InterPro" id="IPR013655">
    <property type="entry name" value="PAS_fold_3"/>
</dbReference>
<evidence type="ECO:0000256" key="4">
    <source>
        <dbReference type="ARBA" id="ARBA00022475"/>
    </source>
</evidence>
<evidence type="ECO:0000256" key="5">
    <source>
        <dbReference type="ARBA" id="ARBA00022553"/>
    </source>
</evidence>
<keyword evidence="6 14" id="KW-0812">Transmembrane</keyword>
<dbReference type="SMART" id="SM00387">
    <property type="entry name" value="HATPase_c"/>
    <property type="match status" value="1"/>
</dbReference>
<dbReference type="EC" id="2.7.13.3" evidence="3"/>
<feature type="domain" description="HPt" evidence="19">
    <location>
        <begin position="1084"/>
        <end position="1182"/>
    </location>
</feature>
<dbReference type="InterPro" id="IPR004358">
    <property type="entry name" value="Sig_transdc_His_kin-like_C"/>
</dbReference>
<feature type="domain" description="PAC" evidence="18">
    <location>
        <begin position="417"/>
        <end position="469"/>
    </location>
</feature>
<dbReference type="SUPFAM" id="SSF47226">
    <property type="entry name" value="Histidine-containing phosphotransfer domain, HPT domain"/>
    <property type="match status" value="1"/>
</dbReference>
<keyword evidence="5 13" id="KW-0597">Phosphoprotein</keyword>
<dbReference type="SUPFAM" id="SSF47384">
    <property type="entry name" value="Homodimeric domain of signal transducing histidine kinase"/>
    <property type="match status" value="1"/>
</dbReference>
<dbReference type="SUPFAM" id="SSF52172">
    <property type="entry name" value="CheY-like"/>
    <property type="match status" value="2"/>
</dbReference>
<feature type="modified residue" description="4-aspartylphosphate" evidence="13">
    <location>
        <position position="783"/>
    </location>
</feature>
<dbReference type="InterPro" id="IPR008207">
    <property type="entry name" value="Sig_transdc_His_kin_Hpt_dom"/>
</dbReference>
<keyword evidence="8" id="KW-0067">ATP-binding</keyword>
<feature type="domain" description="Histidine kinase" evidence="15">
    <location>
        <begin position="487"/>
        <end position="708"/>
    </location>
</feature>
<dbReference type="InterPro" id="IPR001789">
    <property type="entry name" value="Sig_transdc_resp-reg_receiver"/>
</dbReference>
<evidence type="ECO:0000259" key="15">
    <source>
        <dbReference type="PROSITE" id="PS50109"/>
    </source>
</evidence>
<evidence type="ECO:0000256" key="2">
    <source>
        <dbReference type="ARBA" id="ARBA00004651"/>
    </source>
</evidence>
<name>A0ABX6MDK3_9BURK</name>
<evidence type="ECO:0000256" key="14">
    <source>
        <dbReference type="SAM" id="Phobius"/>
    </source>
</evidence>
<dbReference type="PANTHER" id="PTHR45339">
    <property type="entry name" value="HYBRID SIGNAL TRANSDUCTION HISTIDINE KINASE J"/>
    <property type="match status" value="1"/>
</dbReference>
<dbReference type="SMART" id="SM00388">
    <property type="entry name" value="HisKA"/>
    <property type="match status" value="1"/>
</dbReference>
<feature type="domain" description="Response regulatory" evidence="16">
    <location>
        <begin position="729"/>
        <end position="853"/>
    </location>
</feature>
<evidence type="ECO:0000259" key="16">
    <source>
        <dbReference type="PROSITE" id="PS50110"/>
    </source>
</evidence>
<dbReference type="InterPro" id="IPR000014">
    <property type="entry name" value="PAS"/>
</dbReference>
<protein>
    <recommendedName>
        <fullName evidence="3">histidine kinase</fullName>
        <ecNumber evidence="3">2.7.13.3</ecNumber>
    </recommendedName>
</protein>
<keyword evidence="9 14" id="KW-1133">Transmembrane helix</keyword>
<keyword evidence="4" id="KW-1003">Cell membrane</keyword>
<dbReference type="Pfam" id="PF00072">
    <property type="entry name" value="Response_reg"/>
    <property type="match status" value="2"/>
</dbReference>
<dbReference type="SMART" id="SM00448">
    <property type="entry name" value="REC"/>
    <property type="match status" value="2"/>
</dbReference>
<dbReference type="EMBL" id="CP051684">
    <property type="protein sequence ID" value="QJD92411.1"/>
    <property type="molecule type" value="Genomic_DNA"/>
</dbReference>
<dbReference type="Pfam" id="PF08447">
    <property type="entry name" value="PAS_3"/>
    <property type="match status" value="1"/>
</dbReference>
<dbReference type="InterPro" id="IPR036890">
    <property type="entry name" value="HATPase_C_sf"/>
</dbReference>
<proteinExistence type="predicted"/>
<dbReference type="PROSITE" id="PS50112">
    <property type="entry name" value="PAS"/>
    <property type="match status" value="1"/>
</dbReference>
<evidence type="ECO:0000256" key="9">
    <source>
        <dbReference type="ARBA" id="ARBA00022989"/>
    </source>
</evidence>
<dbReference type="NCBIfam" id="TIGR00229">
    <property type="entry name" value="sensory_box"/>
    <property type="match status" value="1"/>
</dbReference>
<dbReference type="PROSITE" id="PS50113">
    <property type="entry name" value="PAC"/>
    <property type="match status" value="1"/>
</dbReference>
<feature type="modified residue" description="Phosphohistidine" evidence="12">
    <location>
        <position position="1123"/>
    </location>
</feature>
<dbReference type="CDD" id="cd17546">
    <property type="entry name" value="REC_hyHK_CKI1_RcsC-like"/>
    <property type="match status" value="2"/>
</dbReference>
<dbReference type="InterPro" id="IPR003661">
    <property type="entry name" value="HisK_dim/P_dom"/>
</dbReference>
<evidence type="ECO:0000256" key="6">
    <source>
        <dbReference type="ARBA" id="ARBA00022692"/>
    </source>
</evidence>
<dbReference type="PROSITE" id="PS50894">
    <property type="entry name" value="HPT"/>
    <property type="match status" value="1"/>
</dbReference>
<dbReference type="PANTHER" id="PTHR45339:SF1">
    <property type="entry name" value="HYBRID SIGNAL TRANSDUCTION HISTIDINE KINASE J"/>
    <property type="match status" value="1"/>
</dbReference>
<comment type="subcellular location">
    <subcellularLocation>
        <location evidence="2">Cell membrane</location>
        <topology evidence="2">Multi-pass membrane protein</topology>
    </subcellularLocation>
</comment>
<evidence type="ECO:0000259" key="19">
    <source>
        <dbReference type="PROSITE" id="PS50894"/>
    </source>
</evidence>
<dbReference type="InterPro" id="IPR000700">
    <property type="entry name" value="PAS-assoc_C"/>
</dbReference>
<evidence type="ECO:0000256" key="10">
    <source>
        <dbReference type="ARBA" id="ARBA00023012"/>
    </source>
</evidence>
<evidence type="ECO:0000256" key="11">
    <source>
        <dbReference type="ARBA" id="ARBA00023136"/>
    </source>
</evidence>
<evidence type="ECO:0000259" key="18">
    <source>
        <dbReference type="PROSITE" id="PS50113"/>
    </source>
</evidence>
<accession>A0ABX6MDK3</accession>
<keyword evidence="7" id="KW-0547">Nucleotide-binding</keyword>
<dbReference type="CDD" id="cd12914">
    <property type="entry name" value="PDC1_DGC_like"/>
    <property type="match status" value="1"/>
</dbReference>
<dbReference type="InterPro" id="IPR036641">
    <property type="entry name" value="HPT_dom_sf"/>
</dbReference>
<dbReference type="InterPro" id="IPR001610">
    <property type="entry name" value="PAC"/>
</dbReference>
<dbReference type="InterPro" id="IPR003594">
    <property type="entry name" value="HATPase_dom"/>
</dbReference>
<evidence type="ECO:0000256" key="7">
    <source>
        <dbReference type="ARBA" id="ARBA00022741"/>
    </source>
</evidence>
<comment type="catalytic activity">
    <reaction evidence="1">
        <text>ATP + protein L-histidine = ADP + protein N-phospho-L-histidine.</text>
        <dbReference type="EC" id="2.7.13.3"/>
    </reaction>
</comment>
<dbReference type="InterPro" id="IPR035965">
    <property type="entry name" value="PAS-like_dom_sf"/>
</dbReference>
<evidence type="ECO:0000256" key="12">
    <source>
        <dbReference type="PROSITE-ProRule" id="PRU00110"/>
    </source>
</evidence>
<reference evidence="20 21" key="1">
    <citation type="submission" date="2020-04" db="EMBL/GenBank/DDBJ databases">
        <title>Genome sequencing of novel species.</title>
        <authorList>
            <person name="Heo J."/>
            <person name="Kim S.-J."/>
            <person name="Kim J.-S."/>
            <person name="Hong S.-B."/>
            <person name="Kwon S.-W."/>
        </authorList>
    </citation>
    <scope>NUCLEOTIDE SEQUENCE [LARGE SCALE GENOMIC DNA]</scope>
    <source>
        <strain evidence="20 21">AF9R3</strain>
    </source>
</reference>
<feature type="transmembrane region" description="Helical" evidence="14">
    <location>
        <begin position="12"/>
        <end position="35"/>
    </location>
</feature>
<dbReference type="Pfam" id="PF01627">
    <property type="entry name" value="Hpt"/>
    <property type="match status" value="1"/>
</dbReference>
<keyword evidence="11 14" id="KW-0472">Membrane</keyword>
<dbReference type="InterPro" id="IPR036097">
    <property type="entry name" value="HisK_dim/P_sf"/>
</dbReference>
<dbReference type="SUPFAM" id="SSF55785">
    <property type="entry name" value="PYP-like sensor domain (PAS domain)"/>
    <property type="match status" value="1"/>
</dbReference>
<dbReference type="CDD" id="cd16922">
    <property type="entry name" value="HATPase_EvgS-ArcB-TorS-like"/>
    <property type="match status" value="1"/>
</dbReference>
<dbReference type="CDD" id="cd00130">
    <property type="entry name" value="PAS"/>
    <property type="match status" value="1"/>
</dbReference>
<keyword evidence="10" id="KW-0902">Two-component regulatory system</keyword>
<dbReference type="SMART" id="SM00091">
    <property type="entry name" value="PAS"/>
    <property type="match status" value="1"/>
</dbReference>
<evidence type="ECO:0000259" key="17">
    <source>
        <dbReference type="PROSITE" id="PS50112"/>
    </source>
</evidence>
<feature type="modified residue" description="4-aspartylphosphate" evidence="13">
    <location>
        <position position="928"/>
    </location>
</feature>
<sequence length="1182" mass="127663">MTTNTLHKFRKLFRVLVTAVVVVLLIVSLFVVHVLNQSRKRYYAAAEETSHNLAVSLENYLHSHFQEADLALRRADLEFRTLHQQGRFDDAQFSAYLRSLKERLPHAQAVRGANAAGLVVYGEQIDLQHPQDLSVREFYARLATAHEMVFGVPVQSRITGEWVLPLVYPLTLANGDFGGTAYVLMNNSRIDEAFAALNIGANGSIVLLDDRRRVLHRYPDVPDMQFGSLVKVNPLTQAILDGKRQRASYTVVSPRDQRERTLSIEKIGAYPVYVVVGLASEDFLAPWYKEIRNASLFLAVLLGLALVLVRGVQFGLREQFKALTALGESDQALQQSLARLTASESRWRSLTEGLPQMVWTATPALRIDFMSHHWESFSGLPAEQLMAGGDWSRVIHPDDLPTLTAAWQRALADGDQFRCDCRLRRHDGVWRIFDNHALPQRDADGAIVSWVGSSTDSTELRAAHDDLLQAKEAADKAGRAKSDFVANMSHEIRSPMNAVLGMLQLLRQTAMSGRQQDYVDKAHAAASALLGLLNDVLDFSKVEAGKLGLDPHPFRLDKLWRDLAVILSANVGDKTIEVLFRIDPALPPMVVGDALRLQQILLNLAGNAIKFTERGEVVVSAQLVSQSEHTLSIAFAIRDTGIGIAPDQCERIFDGFSQAEASTARRFGGTGLGLAISQRLVRLMGGTLRVVSEVGQGSVFDFAVEFGISAVQPDSAPAPLQDALMRGLSCLVVDDNPVARTVLREMAASFGWRVEVAADGYEALEAIAGQAARRKAYDVVFIDWRMPTMDGWETSRRIRQLAPQGKTPLIVMVTAHDRELLAQRQQELSPVLDGFVVKPVTASMLFDAVADARLEHRKPALLAAVAVPARRRLAGLRLLLVDDNPANQQVASELLSNDGAQVEVANSGAMALAVVGRQGALPDLILMDIQMPEMDGYQTTHAIQARLGVNTPPIVAMTANAMASDRIAALEAGMVDHIGKPFDLEQLIEVILKHARRGGVALAGAPAAVAWHADAAANAPRTTAAVNAPHAAGAANASRAAAVASAPDGAATALRGGGDGAVVSGPLPDAGLNSAAALKRLGGLESVYLIALRSFIAEAEKLAAQLQAARDDENCNAALPALHTLKGLAGTVGADRLAALSFQAELALKEDDAVWAPLEQVLDACPGVAGDIEQLLSGSRPR</sequence>
<dbReference type="Gene3D" id="3.30.450.20">
    <property type="entry name" value="PAS domain"/>
    <property type="match status" value="3"/>
</dbReference>
<dbReference type="PRINTS" id="PR00344">
    <property type="entry name" value="BCTRLSENSOR"/>
</dbReference>
<dbReference type="InterPro" id="IPR005467">
    <property type="entry name" value="His_kinase_dom"/>
</dbReference>
<evidence type="ECO:0000256" key="3">
    <source>
        <dbReference type="ARBA" id="ARBA00012438"/>
    </source>
</evidence>
<gene>
    <name evidence="20" type="ORF">HH213_21320</name>
</gene>
<evidence type="ECO:0000256" key="13">
    <source>
        <dbReference type="PROSITE-ProRule" id="PRU00169"/>
    </source>
</evidence>